<sequence>MGSTALLIPSSPFRKTPVSARDRQALTSIHAQTGLWAWELIPEHLLPSPPGPIQPRALQHLRSWARSEPAADKAKAITDALHTWYLHNNPLSAKASLAVIIPQARNHSQSRSADGTAESTPAAGTPPAMHSPVLAGHKRRRQSSLQPGTPYSPTARSSSLGGNTVASSSSLALFAHRPVVTPFARLVSGLEQEQGTEVAEAVDVLRTLKSGLEVRISKADKELQAAKTEHLAWAKQHENAGLQSDVPPSTSLATIDGLLVSNKNAKEALASLTRTGQTSTAYDTAIKELDEKIRTLDAQHKVLGKLERSRAHVAECESKCRSLRARRDEASRVLAEAESKVITDEAWKKLVVSCYGCRLEVDEEQLPTSLESLNEEGDGDEELVVVVTTEKRKRAPRHGHVE</sequence>
<feature type="region of interest" description="Disordered" evidence="2">
    <location>
        <begin position="106"/>
        <end position="163"/>
    </location>
</feature>
<dbReference type="EMBL" id="JAKWBI020000060">
    <property type="protein sequence ID" value="KAJ2904180.1"/>
    <property type="molecule type" value="Genomic_DNA"/>
</dbReference>
<dbReference type="Proteomes" id="UP001201980">
    <property type="component" value="Unassembled WGS sequence"/>
</dbReference>
<name>A0AAD5RW25_9PEZI</name>
<dbReference type="AlphaFoldDB" id="A0AAD5RW25"/>
<feature type="compositionally biased region" description="Polar residues" evidence="2">
    <location>
        <begin position="143"/>
        <end position="163"/>
    </location>
</feature>
<gene>
    <name evidence="3" type="ORF">MKZ38_008714</name>
</gene>
<proteinExistence type="predicted"/>
<evidence type="ECO:0000313" key="3">
    <source>
        <dbReference type="EMBL" id="KAJ2904180.1"/>
    </source>
</evidence>
<protein>
    <submittedName>
        <fullName evidence="3">Uncharacterized protein</fullName>
    </submittedName>
</protein>
<keyword evidence="4" id="KW-1185">Reference proteome</keyword>
<feature type="compositionally biased region" description="Polar residues" evidence="2">
    <location>
        <begin position="106"/>
        <end position="119"/>
    </location>
</feature>
<evidence type="ECO:0000313" key="4">
    <source>
        <dbReference type="Proteomes" id="UP001201980"/>
    </source>
</evidence>
<keyword evidence="1" id="KW-0175">Coiled coil</keyword>
<comment type="caution">
    <text evidence="3">The sequence shown here is derived from an EMBL/GenBank/DDBJ whole genome shotgun (WGS) entry which is preliminary data.</text>
</comment>
<evidence type="ECO:0000256" key="2">
    <source>
        <dbReference type="SAM" id="MobiDB-lite"/>
    </source>
</evidence>
<organism evidence="3 4">
    <name type="scientific">Zalerion maritima</name>
    <dbReference type="NCBI Taxonomy" id="339359"/>
    <lineage>
        <taxon>Eukaryota</taxon>
        <taxon>Fungi</taxon>
        <taxon>Dikarya</taxon>
        <taxon>Ascomycota</taxon>
        <taxon>Pezizomycotina</taxon>
        <taxon>Sordariomycetes</taxon>
        <taxon>Lulworthiomycetidae</taxon>
        <taxon>Lulworthiales</taxon>
        <taxon>Lulworthiaceae</taxon>
        <taxon>Zalerion</taxon>
    </lineage>
</organism>
<feature type="coiled-coil region" evidence="1">
    <location>
        <begin position="313"/>
        <end position="340"/>
    </location>
</feature>
<evidence type="ECO:0000256" key="1">
    <source>
        <dbReference type="SAM" id="Coils"/>
    </source>
</evidence>
<accession>A0AAD5RW25</accession>
<reference evidence="3" key="1">
    <citation type="submission" date="2022-07" db="EMBL/GenBank/DDBJ databases">
        <title>Draft genome sequence of Zalerion maritima ATCC 34329, a (micro)plastics degrading marine fungus.</title>
        <authorList>
            <person name="Paco A."/>
            <person name="Goncalves M.F.M."/>
            <person name="Rocha-Santos T.A.P."/>
            <person name="Alves A."/>
        </authorList>
    </citation>
    <scope>NUCLEOTIDE SEQUENCE</scope>
    <source>
        <strain evidence="3">ATCC 34329</strain>
    </source>
</reference>